<accession>A0A8C3K907</accession>
<dbReference type="CDD" id="cd00017">
    <property type="entry name" value="ANATO"/>
    <property type="match status" value="1"/>
</dbReference>
<dbReference type="PROSITE" id="PS01178">
    <property type="entry name" value="ANAPHYLATOXIN_2"/>
    <property type="match status" value="1"/>
</dbReference>
<dbReference type="PROSITE" id="PS01177">
    <property type="entry name" value="ANAPHYLATOXIN_1"/>
    <property type="match status" value="1"/>
</dbReference>
<dbReference type="InterPro" id="IPR000020">
    <property type="entry name" value="Anaphylatoxin/fibulin"/>
</dbReference>
<dbReference type="Proteomes" id="UP000694419">
    <property type="component" value="Unplaced"/>
</dbReference>
<dbReference type="Gene3D" id="2.60.40.10">
    <property type="entry name" value="Immunoglobulins"/>
    <property type="match status" value="2"/>
</dbReference>
<dbReference type="SMART" id="SM01359">
    <property type="entry name" value="A2M_N_2"/>
    <property type="match status" value="1"/>
</dbReference>
<dbReference type="Gene3D" id="2.60.120.1540">
    <property type="match status" value="2"/>
</dbReference>
<dbReference type="Pfam" id="PF07703">
    <property type="entry name" value="A2M_BRD"/>
    <property type="match status" value="1"/>
</dbReference>
<sequence length="1332" mass="140511">VGLLVAAVGPVTGTVTAWPGESDRGGAPCALPVRFDLGTHNDFSQILNIEVTLEQARRCGALGAAVEPTLLLEAQSPHLLPRRVRVGLGGPRGVLLLQTDKPLYAPRQTVRFRIFSLDPDLRPNTEPILVTITNPLGARVREGQRVPMGPVLSDQMVLPDIDPSPDLGHPQTCGGPSLISGPPPDFEVPPRYLDGAPVGGWAQLRMGLRGGPFLLGLEQHRKVRPPPKPSGAPQTHHTPTAPWEPPKPPYPLPQGGTCGHACYRVPSPGGQVEAGSPGSPPVRAQMTVTPVAPVSGRFLLLEGPGGPLRPGDLLRLQLRDVGPPPAPHIYHLLAVARGRLVAARGVRRGTVTEVTLPVTPAMAPRLRLVAFFQAEGQLVAASWGVPVVSSCHSQVRVEVGRRGSPLRPQTPLKVTGMVTLPGAPAATLALSATDATLLELEPRHRLRPAQVDTVLGSSDLGCGPGGGADAEGMFRAAGLVLGGPDPPPGPPPGCPPSPRRPRRSSKLLELLETGAPQGNDTVAGRCCRDGGVKLPLQVTCSQRAQRVPEAGGCRVAFLRCCQRAPLFPELEQDWGEEDVPTRSFFPESWMWRSVTANTTTSLTVLLPDSITTWEIQAIAVIPGHGLCVAVAQRVTVTQELYVALQLPPSTRPHEQLQLLPHIHSRLPHGVNVTVTLAVAEGVCVGLDGTPRHLEVPPGGTVALPLTLVALRPGDVPVTVTARGPWGLGDSITRVLHVEPEGELHLEENSYVLDTDGKEGRTLEIPGDIPAGIIPDGEFSVSIRVTGRVGGWAVRGALGTGAMLLRSPRGCGEQALMALAPRAAALRYLDHSGGWRALPPDSRARGLRGLQRGFERVQNFRKSDGSYSAWQHRGGSTWLTALVLRVLALARPYLPLAAGGPGTSLRWLLGQQRPDGAFRENEPVLHREMQGSVADPGPEATVSLTAFVVVALQGARVLLPPDSPEHPLLVRFHVPSLWSHGCLGPWVGVGVSQPLVSSGGPDLQRGVPAGGRAQFWPAGGPAATVEATGYGLLALLQLHDGAGAARAARWLREQSNYGGGFRSTQDTLVALEALAQMWLQWGDAAGSGLSLGLSWPGGARGRPGETQLTLGPGLQSLEKELQAPLGSPIMVRVEGHGEGTLMVLRQFRLMSPLNGSCQGLGLEVAITGPIIYEGEDDEEEAELEEEAEPVIGTGPEGVEPNEEAGPAKGVEPAEATAPLLPRQREGHDPTRDVAFLVCIWREAGVELSGMAVAEISLLSGFRPHQGDLDKVEGRGVGGLPRSLGGHPMTMCEAGPFLAFELEILEVLLGGETGGTGRGELGRLGGIRTETGTH</sequence>
<organism evidence="6 7">
    <name type="scientific">Calidris pygmaea</name>
    <name type="common">Spoon-billed sandpiper</name>
    <dbReference type="NCBI Taxonomy" id="425635"/>
    <lineage>
        <taxon>Eukaryota</taxon>
        <taxon>Metazoa</taxon>
        <taxon>Chordata</taxon>
        <taxon>Craniata</taxon>
        <taxon>Vertebrata</taxon>
        <taxon>Euteleostomi</taxon>
        <taxon>Archelosauria</taxon>
        <taxon>Archosauria</taxon>
        <taxon>Dinosauria</taxon>
        <taxon>Saurischia</taxon>
        <taxon>Theropoda</taxon>
        <taxon>Coelurosauria</taxon>
        <taxon>Aves</taxon>
        <taxon>Neognathae</taxon>
        <taxon>Neoaves</taxon>
        <taxon>Charadriiformes</taxon>
        <taxon>Scolopacidae</taxon>
        <taxon>Calidris</taxon>
    </lineage>
</organism>
<evidence type="ECO:0000256" key="2">
    <source>
        <dbReference type="ARBA" id="ARBA00022525"/>
    </source>
</evidence>
<dbReference type="GO" id="GO:0004866">
    <property type="term" value="F:endopeptidase inhibitor activity"/>
    <property type="evidence" value="ECO:0007669"/>
    <property type="project" value="InterPro"/>
</dbReference>
<feature type="domain" description="Anaphylatoxin-like" evidence="5">
    <location>
        <begin position="526"/>
        <end position="561"/>
    </location>
</feature>
<proteinExistence type="predicted"/>
<dbReference type="PROSITE" id="PS00477">
    <property type="entry name" value="ALPHA_2_MACROGLOBULIN"/>
    <property type="match status" value="1"/>
</dbReference>
<reference evidence="6" key="2">
    <citation type="submission" date="2025-09" db="UniProtKB">
        <authorList>
            <consortium name="Ensembl"/>
        </authorList>
    </citation>
    <scope>IDENTIFICATION</scope>
</reference>
<keyword evidence="3" id="KW-1015">Disulfide bond</keyword>
<dbReference type="SMART" id="SM00104">
    <property type="entry name" value="ANATO"/>
    <property type="match status" value="1"/>
</dbReference>
<evidence type="ECO:0000256" key="4">
    <source>
        <dbReference type="SAM" id="MobiDB-lite"/>
    </source>
</evidence>
<feature type="compositionally biased region" description="Pro residues" evidence="4">
    <location>
        <begin position="242"/>
        <end position="252"/>
    </location>
</feature>
<dbReference type="InterPro" id="IPR018081">
    <property type="entry name" value="Anaphylatoxin_comp_syst"/>
</dbReference>
<dbReference type="GO" id="GO:0005615">
    <property type="term" value="C:extracellular space"/>
    <property type="evidence" value="ECO:0007669"/>
    <property type="project" value="InterPro"/>
</dbReference>
<feature type="region of interest" description="Disordered" evidence="4">
    <location>
        <begin position="480"/>
        <end position="502"/>
    </location>
</feature>
<comment type="subcellular location">
    <subcellularLocation>
        <location evidence="1">Secreted</location>
    </subcellularLocation>
</comment>
<dbReference type="InterPro" id="IPR054587">
    <property type="entry name" value="CO4A-B_CUB_C"/>
</dbReference>
<dbReference type="InterPro" id="IPR050473">
    <property type="entry name" value="A2M/Complement_sys"/>
</dbReference>
<feature type="region of interest" description="Disordered" evidence="4">
    <location>
        <begin position="221"/>
        <end position="252"/>
    </location>
</feature>
<dbReference type="SMART" id="SM01419">
    <property type="entry name" value="Thiol-ester_cl"/>
    <property type="match status" value="1"/>
</dbReference>
<keyword evidence="7" id="KW-1185">Reference proteome</keyword>
<dbReference type="Pfam" id="PF00207">
    <property type="entry name" value="A2M"/>
    <property type="match status" value="1"/>
</dbReference>
<dbReference type="Gene3D" id="1.20.91.20">
    <property type="entry name" value="Anaphylotoxins (complement system)"/>
    <property type="match status" value="1"/>
</dbReference>
<dbReference type="InterPro" id="IPR013783">
    <property type="entry name" value="Ig-like_fold"/>
</dbReference>
<dbReference type="Gene3D" id="2.20.130.20">
    <property type="match status" value="1"/>
</dbReference>
<dbReference type="InterPro" id="IPR001599">
    <property type="entry name" value="Macroglobln_a2"/>
</dbReference>
<evidence type="ECO:0000256" key="1">
    <source>
        <dbReference type="ARBA" id="ARBA00004613"/>
    </source>
</evidence>
<dbReference type="InterPro" id="IPR008930">
    <property type="entry name" value="Terpenoid_cyclase/PrenylTrfase"/>
</dbReference>
<dbReference type="Gene3D" id="6.20.50.160">
    <property type="match status" value="1"/>
</dbReference>
<dbReference type="PANTHER" id="PTHR11412">
    <property type="entry name" value="MACROGLOBULIN / COMPLEMENT"/>
    <property type="match status" value="1"/>
</dbReference>
<dbReference type="Pfam" id="PF07678">
    <property type="entry name" value="TED_complement"/>
    <property type="match status" value="2"/>
</dbReference>
<feature type="region of interest" description="Disordered" evidence="4">
    <location>
        <begin position="1190"/>
        <end position="1211"/>
    </location>
</feature>
<dbReference type="SUPFAM" id="SSF49410">
    <property type="entry name" value="Alpha-macroglobulin receptor domain"/>
    <property type="match status" value="1"/>
</dbReference>
<dbReference type="InterPro" id="IPR036595">
    <property type="entry name" value="A-macroglobulin_rcpt-bd_sf"/>
</dbReference>
<dbReference type="InterPro" id="IPR019742">
    <property type="entry name" value="MacrogloblnA2_CS"/>
</dbReference>
<dbReference type="Gene3D" id="2.60.40.1930">
    <property type="match status" value="3"/>
</dbReference>
<name>A0A8C3K907_9CHAR</name>
<dbReference type="Ensembl" id="ENSCPGT00000019082.1">
    <property type="protein sequence ID" value="ENSCPGP00000017443.1"/>
    <property type="gene ID" value="ENSCPGG00000012244.1"/>
</dbReference>
<dbReference type="Pfam" id="PF22661">
    <property type="entry name" value="CO4A-B_CUB_C"/>
    <property type="match status" value="1"/>
</dbReference>
<evidence type="ECO:0000259" key="5">
    <source>
        <dbReference type="PROSITE" id="PS01178"/>
    </source>
</evidence>
<dbReference type="Gene3D" id="1.50.10.20">
    <property type="match status" value="2"/>
</dbReference>
<dbReference type="SUPFAM" id="SSF47686">
    <property type="entry name" value="Anaphylotoxins (complement system)"/>
    <property type="match status" value="1"/>
</dbReference>
<protein>
    <recommendedName>
        <fullName evidence="5">Anaphylatoxin-like domain-containing protein</fullName>
    </recommendedName>
</protein>
<reference evidence="6" key="1">
    <citation type="submission" date="2025-08" db="UniProtKB">
        <authorList>
            <consortium name="Ensembl"/>
        </authorList>
    </citation>
    <scope>IDENTIFICATION</scope>
</reference>
<dbReference type="PANTHER" id="PTHR11412:SF86">
    <property type="entry name" value="COMPLEMENT C4-A-RELATED"/>
    <property type="match status" value="1"/>
</dbReference>
<dbReference type="InterPro" id="IPR011625">
    <property type="entry name" value="A2M_N_BRD"/>
</dbReference>
<evidence type="ECO:0000313" key="6">
    <source>
        <dbReference type="Ensembl" id="ENSCPGP00000017443.1"/>
    </source>
</evidence>
<dbReference type="SMART" id="SM01360">
    <property type="entry name" value="A2M"/>
    <property type="match status" value="1"/>
</dbReference>
<dbReference type="SUPFAM" id="SSF48239">
    <property type="entry name" value="Terpenoid cyclases/Protein prenyltransferases"/>
    <property type="match status" value="1"/>
</dbReference>
<dbReference type="GO" id="GO:0006956">
    <property type="term" value="P:complement activation"/>
    <property type="evidence" value="ECO:0007669"/>
    <property type="project" value="TreeGrafter"/>
</dbReference>
<feature type="compositionally biased region" description="Pro residues" evidence="4">
    <location>
        <begin position="484"/>
        <end position="498"/>
    </location>
</feature>
<keyword evidence="2" id="KW-0964">Secreted</keyword>
<dbReference type="Pfam" id="PF01821">
    <property type="entry name" value="ANATO"/>
    <property type="match status" value="1"/>
</dbReference>
<dbReference type="InterPro" id="IPR047565">
    <property type="entry name" value="Alpha-macroglob_thiol-ester_cl"/>
</dbReference>
<evidence type="ECO:0000256" key="3">
    <source>
        <dbReference type="ARBA" id="ARBA00023157"/>
    </source>
</evidence>
<evidence type="ECO:0000313" key="7">
    <source>
        <dbReference type="Proteomes" id="UP000694419"/>
    </source>
</evidence>
<dbReference type="InterPro" id="IPR011626">
    <property type="entry name" value="Alpha-macroglobulin_TED"/>
</dbReference>